<dbReference type="PANTHER" id="PTHR48081:SF6">
    <property type="entry name" value="PEPTIDASE S9 PROLYL OLIGOPEPTIDASE CATALYTIC DOMAIN-CONTAINING PROTEIN"/>
    <property type="match status" value="1"/>
</dbReference>
<organism evidence="3 4">
    <name type="scientific">Bifidobacterium magnum</name>
    <dbReference type="NCBI Taxonomy" id="1692"/>
    <lineage>
        <taxon>Bacteria</taxon>
        <taxon>Bacillati</taxon>
        <taxon>Actinomycetota</taxon>
        <taxon>Actinomycetes</taxon>
        <taxon>Bifidobacteriales</taxon>
        <taxon>Bifidobacteriaceae</taxon>
        <taxon>Bifidobacterium</taxon>
    </lineage>
</organism>
<dbReference type="SUPFAM" id="SSF53474">
    <property type="entry name" value="alpha/beta-Hydrolases"/>
    <property type="match status" value="1"/>
</dbReference>
<evidence type="ECO:0000256" key="1">
    <source>
        <dbReference type="ARBA" id="ARBA00022801"/>
    </source>
</evidence>
<dbReference type="GO" id="GO:0031176">
    <property type="term" value="F:endo-1,4-beta-xylanase activity"/>
    <property type="evidence" value="ECO:0007669"/>
    <property type="project" value="UniProtKB-EC"/>
</dbReference>
<evidence type="ECO:0000259" key="2">
    <source>
        <dbReference type="Pfam" id="PF20434"/>
    </source>
</evidence>
<feature type="domain" description="BD-FAE-like" evidence="2">
    <location>
        <begin position="35"/>
        <end position="215"/>
    </location>
</feature>
<dbReference type="Gene3D" id="3.40.50.1820">
    <property type="entry name" value="alpha/beta hydrolase"/>
    <property type="match status" value="1"/>
</dbReference>
<dbReference type="InterPro" id="IPR050300">
    <property type="entry name" value="GDXG_lipolytic_enzyme"/>
</dbReference>
<sequence>MLYSQWTIAGAQGAQATLFGYVPDNSEEVDLARTRSTILIIPGGGYTMTSDREAEPIALQYVAAGYNAFILRYSCAPAVYPEALTQVAASLCLIHEHAREWHVATDRIAILGFSAGGHLAANMATSAGDNALAAHHFDSAQLRPNALMLAYPVITSGQFAHRGSFDNLLGPDRNDDRALRAVSIEEHIDGNTPPVFVWHTMTDDTVPVENSLMLISACHAAGVPVEAHLYPMGGHGLSLGTTETAWQGVNGIEPGAIPLHRFQRASAQHGAHGKLRHYGNDGIQRIERVTGGR</sequence>
<reference evidence="3 4" key="1">
    <citation type="submission" date="2014-03" db="EMBL/GenBank/DDBJ databases">
        <title>Genomics of Bifidobacteria.</title>
        <authorList>
            <person name="Ventura M."/>
            <person name="Milani C."/>
            <person name="Lugli G.A."/>
        </authorList>
    </citation>
    <scope>NUCLEOTIDE SEQUENCE [LARGE SCALE GENOMIC DNA]</scope>
    <source>
        <strain evidence="3 4">LMG 11591</strain>
    </source>
</reference>
<gene>
    <name evidence="3" type="ORF">BMAGN_1387</name>
</gene>
<dbReference type="EC" id="3.2.1.8" evidence="3"/>
<comment type="caution">
    <text evidence="3">The sequence shown here is derived from an EMBL/GenBank/DDBJ whole genome shotgun (WGS) entry which is preliminary data.</text>
</comment>
<keyword evidence="4" id="KW-1185">Reference proteome</keyword>
<dbReference type="EMBL" id="JGZB01000011">
    <property type="protein sequence ID" value="KFI67173.1"/>
    <property type="molecule type" value="Genomic_DNA"/>
</dbReference>
<dbReference type="RefSeq" id="WP_152593290.1">
    <property type="nucleotide sequence ID" value="NZ_JGZB01000011.1"/>
</dbReference>
<dbReference type="STRING" id="1692.BMAGN_1387"/>
<dbReference type="InterPro" id="IPR029058">
    <property type="entry name" value="AB_hydrolase_fold"/>
</dbReference>
<keyword evidence="1 3" id="KW-0378">Hydrolase</keyword>
<dbReference type="Proteomes" id="UP000029052">
    <property type="component" value="Unassembled WGS sequence"/>
</dbReference>
<name>A0A087B823_9BIFI</name>
<evidence type="ECO:0000313" key="3">
    <source>
        <dbReference type="EMBL" id="KFI67173.1"/>
    </source>
</evidence>
<accession>A0A087B823</accession>
<dbReference type="eggNOG" id="COG0657">
    <property type="taxonomic scope" value="Bacteria"/>
</dbReference>
<dbReference type="InterPro" id="IPR049492">
    <property type="entry name" value="BD-FAE-like_dom"/>
</dbReference>
<evidence type="ECO:0000313" key="4">
    <source>
        <dbReference type="Proteomes" id="UP000029052"/>
    </source>
</evidence>
<protein>
    <submittedName>
        <fullName evidence="3">Xylan esterase</fullName>
        <ecNumber evidence="3">3.2.1.8</ecNumber>
    </submittedName>
</protein>
<dbReference type="AlphaFoldDB" id="A0A087B823"/>
<proteinExistence type="predicted"/>
<dbReference type="Pfam" id="PF20434">
    <property type="entry name" value="BD-FAE"/>
    <property type="match status" value="1"/>
</dbReference>
<keyword evidence="3" id="KW-0326">Glycosidase</keyword>
<dbReference type="PANTHER" id="PTHR48081">
    <property type="entry name" value="AB HYDROLASE SUPERFAMILY PROTEIN C4A8.06C"/>
    <property type="match status" value="1"/>
</dbReference>